<reference evidence="1 2" key="1">
    <citation type="submission" date="2023-04" db="EMBL/GenBank/DDBJ databases">
        <title>A novel bacteria isolated from coastal sediment.</title>
        <authorList>
            <person name="Liu X.-J."/>
            <person name="Du Z.-J."/>
        </authorList>
    </citation>
    <scope>NUCLEOTIDE SEQUENCE [LARGE SCALE GENOMIC DNA]</scope>
    <source>
        <strain evidence="1 2">SDUM461003</strain>
    </source>
</reference>
<dbReference type="InterPro" id="IPR018550">
    <property type="entry name" value="Lipid-A_deacylase-rel"/>
</dbReference>
<keyword evidence="2" id="KW-1185">Reference proteome</keyword>
<accession>A0ABU1AT87</accession>
<organism evidence="1 2">
    <name type="scientific">Thalassobacterium maritimum</name>
    <dbReference type="NCBI Taxonomy" id="3041265"/>
    <lineage>
        <taxon>Bacteria</taxon>
        <taxon>Pseudomonadati</taxon>
        <taxon>Verrucomicrobiota</taxon>
        <taxon>Opitutia</taxon>
        <taxon>Puniceicoccales</taxon>
        <taxon>Coraliomargaritaceae</taxon>
        <taxon>Thalassobacterium</taxon>
    </lineage>
</organism>
<evidence type="ECO:0000313" key="2">
    <source>
        <dbReference type="Proteomes" id="UP001225316"/>
    </source>
</evidence>
<dbReference type="RefSeq" id="WP_308948406.1">
    <property type="nucleotide sequence ID" value="NZ_JARXHW010000003.1"/>
</dbReference>
<protein>
    <submittedName>
        <fullName evidence="1">Acyloxyacyl hydrolase</fullName>
    </submittedName>
</protein>
<comment type="caution">
    <text evidence="1">The sequence shown here is derived from an EMBL/GenBank/DDBJ whole genome shotgun (WGS) entry which is preliminary data.</text>
</comment>
<gene>
    <name evidence="1" type="ORF">QEH52_02490</name>
</gene>
<sequence>MIQSKAIITVLSLNLLSASLLPSGAYGFDRVGLRVGIDTEADVDVIGYEIFGVADTAWSWDFSNDYELLFEFEGVAAVLNGEGTTGGLLKIAPQLRLDSDVFPVELVVSSGPSYLTEEKFGDLDLGGAFQFTSSIGLDWQIKENWTLGYRYQHTSNAGIYDVNDGLNLHSVSLDCRF</sequence>
<keyword evidence="1" id="KW-0378">Hydrolase</keyword>
<dbReference type="EMBL" id="JARXHW010000003">
    <property type="protein sequence ID" value="MDQ8206360.1"/>
    <property type="molecule type" value="Genomic_DNA"/>
</dbReference>
<name>A0ABU1AT87_9BACT</name>
<evidence type="ECO:0000313" key="1">
    <source>
        <dbReference type="EMBL" id="MDQ8206360.1"/>
    </source>
</evidence>
<dbReference type="Proteomes" id="UP001225316">
    <property type="component" value="Unassembled WGS sequence"/>
</dbReference>
<dbReference type="Pfam" id="PF09411">
    <property type="entry name" value="PagL"/>
    <property type="match status" value="1"/>
</dbReference>
<dbReference type="GO" id="GO:0016787">
    <property type="term" value="F:hydrolase activity"/>
    <property type="evidence" value="ECO:0007669"/>
    <property type="project" value="UniProtKB-KW"/>
</dbReference>
<proteinExistence type="predicted"/>
<dbReference type="Gene3D" id="2.40.160.20">
    <property type="match status" value="1"/>
</dbReference>